<dbReference type="InterPro" id="IPR000838">
    <property type="entry name" value="RNA_pol_sigma70_ECF_CS"/>
</dbReference>
<dbReference type="RefSeq" id="WP_173013358.1">
    <property type="nucleotide sequence ID" value="NZ_AP019860.1"/>
</dbReference>
<dbReference type="Gene3D" id="1.10.1740.10">
    <property type="match status" value="1"/>
</dbReference>
<sequence length="180" mass="21624">MDWEKCSDERLVAYYLSGNKVAFSLIVSRYQKSLYGYLYRFVYDRHIAEDLVQETFVKVLVSLPRFNDQRRFRPWLFKIATNLALNKVRRRKKYRYDLNACEVSDVKTPLGNLLEKEKMEHVEQAICKLSAKHRVVFLLRVQQQFSYKEISLVVKCNEQTARSRMFYAVEKLREFLEEKS</sequence>
<dbReference type="Proteomes" id="UP000326354">
    <property type="component" value="Chromosome"/>
</dbReference>
<dbReference type="NCBIfam" id="TIGR02937">
    <property type="entry name" value="sigma70-ECF"/>
    <property type="match status" value="1"/>
</dbReference>
<evidence type="ECO:0000256" key="1">
    <source>
        <dbReference type="ARBA" id="ARBA00010641"/>
    </source>
</evidence>
<dbReference type="GO" id="GO:0003677">
    <property type="term" value="F:DNA binding"/>
    <property type="evidence" value="ECO:0007669"/>
    <property type="project" value="UniProtKB-KW"/>
</dbReference>
<dbReference type="InterPro" id="IPR014284">
    <property type="entry name" value="RNA_pol_sigma-70_dom"/>
</dbReference>
<protein>
    <recommendedName>
        <fullName evidence="6">RNA polymerase sigma factor</fullName>
    </recommendedName>
</protein>
<dbReference type="SUPFAM" id="SSF88659">
    <property type="entry name" value="Sigma3 and sigma4 domains of RNA polymerase sigma factors"/>
    <property type="match status" value="1"/>
</dbReference>
<accession>A0A5S9IP89</accession>
<feature type="domain" description="RNA polymerase sigma factor 70 region 4 type 2" evidence="8">
    <location>
        <begin position="122"/>
        <end position="172"/>
    </location>
</feature>
<evidence type="ECO:0000313" key="9">
    <source>
        <dbReference type="EMBL" id="BBM84941.1"/>
    </source>
</evidence>
<dbReference type="KEGG" id="uam:UABAM_03302"/>
<proteinExistence type="inferred from homology"/>
<dbReference type="AlphaFoldDB" id="A0A5S9IP89"/>
<dbReference type="CDD" id="cd06171">
    <property type="entry name" value="Sigma70_r4"/>
    <property type="match status" value="1"/>
</dbReference>
<dbReference type="Pfam" id="PF04542">
    <property type="entry name" value="Sigma70_r2"/>
    <property type="match status" value="1"/>
</dbReference>
<dbReference type="Gene3D" id="1.10.10.10">
    <property type="entry name" value="Winged helix-like DNA-binding domain superfamily/Winged helix DNA-binding domain"/>
    <property type="match status" value="1"/>
</dbReference>
<gene>
    <name evidence="9" type="ORF">UABAM_03302</name>
</gene>
<evidence type="ECO:0000256" key="3">
    <source>
        <dbReference type="ARBA" id="ARBA00023082"/>
    </source>
</evidence>
<reference evidence="9 10" key="1">
    <citation type="submission" date="2019-08" db="EMBL/GenBank/DDBJ databases">
        <title>Complete genome sequence of Candidatus Uab amorphum.</title>
        <authorList>
            <person name="Shiratori T."/>
            <person name="Suzuki S."/>
            <person name="Kakizawa Y."/>
            <person name="Ishida K."/>
        </authorList>
    </citation>
    <scope>NUCLEOTIDE SEQUENCE [LARGE SCALE GENOMIC DNA]</scope>
    <source>
        <strain evidence="9 10">SRT547</strain>
    </source>
</reference>
<evidence type="ECO:0000256" key="2">
    <source>
        <dbReference type="ARBA" id="ARBA00023015"/>
    </source>
</evidence>
<comment type="similarity">
    <text evidence="1 6">Belongs to the sigma-70 factor family. ECF subfamily.</text>
</comment>
<dbReference type="SUPFAM" id="SSF88946">
    <property type="entry name" value="Sigma2 domain of RNA polymerase sigma factors"/>
    <property type="match status" value="1"/>
</dbReference>
<name>A0A5S9IP89_UABAM</name>
<keyword evidence="4 6" id="KW-0238">DNA-binding</keyword>
<dbReference type="GO" id="GO:0006352">
    <property type="term" value="P:DNA-templated transcription initiation"/>
    <property type="evidence" value="ECO:0007669"/>
    <property type="project" value="InterPro"/>
</dbReference>
<dbReference type="PANTHER" id="PTHR43133:SF8">
    <property type="entry name" value="RNA POLYMERASE SIGMA FACTOR HI_1459-RELATED"/>
    <property type="match status" value="1"/>
</dbReference>
<dbReference type="InterPro" id="IPR036388">
    <property type="entry name" value="WH-like_DNA-bd_sf"/>
</dbReference>
<evidence type="ECO:0000259" key="7">
    <source>
        <dbReference type="Pfam" id="PF04542"/>
    </source>
</evidence>
<feature type="domain" description="RNA polymerase sigma-70 region 2" evidence="7">
    <location>
        <begin position="27"/>
        <end position="93"/>
    </location>
</feature>
<dbReference type="InterPro" id="IPR013324">
    <property type="entry name" value="RNA_pol_sigma_r3/r4-like"/>
</dbReference>
<evidence type="ECO:0000259" key="8">
    <source>
        <dbReference type="Pfam" id="PF08281"/>
    </source>
</evidence>
<dbReference type="InterPro" id="IPR039425">
    <property type="entry name" value="RNA_pol_sigma-70-like"/>
</dbReference>
<dbReference type="InterPro" id="IPR007627">
    <property type="entry name" value="RNA_pol_sigma70_r2"/>
</dbReference>
<dbReference type="PANTHER" id="PTHR43133">
    <property type="entry name" value="RNA POLYMERASE ECF-TYPE SIGMA FACTO"/>
    <property type="match status" value="1"/>
</dbReference>
<keyword evidence="10" id="KW-1185">Reference proteome</keyword>
<keyword evidence="5 6" id="KW-0804">Transcription</keyword>
<keyword evidence="3 6" id="KW-0731">Sigma factor</keyword>
<dbReference type="GO" id="GO:0016987">
    <property type="term" value="F:sigma factor activity"/>
    <property type="evidence" value="ECO:0007669"/>
    <property type="project" value="UniProtKB-KW"/>
</dbReference>
<evidence type="ECO:0000256" key="6">
    <source>
        <dbReference type="RuleBase" id="RU000716"/>
    </source>
</evidence>
<dbReference type="PROSITE" id="PS01063">
    <property type="entry name" value="SIGMA70_ECF"/>
    <property type="match status" value="1"/>
</dbReference>
<dbReference type="EMBL" id="AP019860">
    <property type="protein sequence ID" value="BBM84941.1"/>
    <property type="molecule type" value="Genomic_DNA"/>
</dbReference>
<dbReference type="Pfam" id="PF08281">
    <property type="entry name" value="Sigma70_r4_2"/>
    <property type="match status" value="1"/>
</dbReference>
<evidence type="ECO:0000256" key="5">
    <source>
        <dbReference type="ARBA" id="ARBA00023163"/>
    </source>
</evidence>
<dbReference type="InterPro" id="IPR013325">
    <property type="entry name" value="RNA_pol_sigma_r2"/>
</dbReference>
<evidence type="ECO:0000313" key="10">
    <source>
        <dbReference type="Proteomes" id="UP000326354"/>
    </source>
</evidence>
<keyword evidence="2 6" id="KW-0805">Transcription regulation</keyword>
<organism evidence="9 10">
    <name type="scientific">Uabimicrobium amorphum</name>
    <dbReference type="NCBI Taxonomy" id="2596890"/>
    <lineage>
        <taxon>Bacteria</taxon>
        <taxon>Pseudomonadati</taxon>
        <taxon>Planctomycetota</taxon>
        <taxon>Candidatus Uabimicrobiia</taxon>
        <taxon>Candidatus Uabimicrobiales</taxon>
        <taxon>Candidatus Uabimicrobiaceae</taxon>
        <taxon>Candidatus Uabimicrobium</taxon>
    </lineage>
</organism>
<evidence type="ECO:0000256" key="4">
    <source>
        <dbReference type="ARBA" id="ARBA00023125"/>
    </source>
</evidence>
<dbReference type="InterPro" id="IPR013249">
    <property type="entry name" value="RNA_pol_sigma70_r4_t2"/>
</dbReference>